<dbReference type="Proteomes" id="UP000297245">
    <property type="component" value="Unassembled WGS sequence"/>
</dbReference>
<gene>
    <name evidence="2" type="ORF">K435DRAFT_867111</name>
</gene>
<dbReference type="OrthoDB" id="2354757at2759"/>
<name>A0A4S8LFA4_DENBC</name>
<dbReference type="AlphaFoldDB" id="A0A4S8LFA4"/>
<keyword evidence="1" id="KW-0472">Membrane</keyword>
<feature type="transmembrane region" description="Helical" evidence="1">
    <location>
        <begin position="178"/>
        <end position="198"/>
    </location>
</feature>
<keyword evidence="1" id="KW-0812">Transmembrane</keyword>
<dbReference type="Pfam" id="PF06687">
    <property type="entry name" value="SUR7"/>
    <property type="match status" value="1"/>
</dbReference>
<dbReference type="EMBL" id="ML179442">
    <property type="protein sequence ID" value="THU87629.1"/>
    <property type="molecule type" value="Genomic_DNA"/>
</dbReference>
<dbReference type="GO" id="GO:0032153">
    <property type="term" value="C:cell division site"/>
    <property type="evidence" value="ECO:0007669"/>
    <property type="project" value="TreeGrafter"/>
</dbReference>
<evidence type="ECO:0000313" key="2">
    <source>
        <dbReference type="EMBL" id="THU87629.1"/>
    </source>
</evidence>
<dbReference type="Gene3D" id="1.20.140.150">
    <property type="match status" value="1"/>
</dbReference>
<dbReference type="InterPro" id="IPR051380">
    <property type="entry name" value="pH-response_reg_palI/RIM9"/>
</dbReference>
<reference evidence="2 3" key="1">
    <citation type="journal article" date="2019" name="Nat. Ecol. Evol.">
        <title>Megaphylogeny resolves global patterns of mushroom evolution.</title>
        <authorList>
            <person name="Varga T."/>
            <person name="Krizsan K."/>
            <person name="Foldi C."/>
            <person name="Dima B."/>
            <person name="Sanchez-Garcia M."/>
            <person name="Sanchez-Ramirez S."/>
            <person name="Szollosi G.J."/>
            <person name="Szarkandi J.G."/>
            <person name="Papp V."/>
            <person name="Albert L."/>
            <person name="Andreopoulos W."/>
            <person name="Angelini C."/>
            <person name="Antonin V."/>
            <person name="Barry K.W."/>
            <person name="Bougher N.L."/>
            <person name="Buchanan P."/>
            <person name="Buyck B."/>
            <person name="Bense V."/>
            <person name="Catcheside P."/>
            <person name="Chovatia M."/>
            <person name="Cooper J."/>
            <person name="Damon W."/>
            <person name="Desjardin D."/>
            <person name="Finy P."/>
            <person name="Geml J."/>
            <person name="Haridas S."/>
            <person name="Hughes K."/>
            <person name="Justo A."/>
            <person name="Karasinski D."/>
            <person name="Kautmanova I."/>
            <person name="Kiss B."/>
            <person name="Kocsube S."/>
            <person name="Kotiranta H."/>
            <person name="LaButti K.M."/>
            <person name="Lechner B.E."/>
            <person name="Liimatainen K."/>
            <person name="Lipzen A."/>
            <person name="Lukacs Z."/>
            <person name="Mihaltcheva S."/>
            <person name="Morgado L.N."/>
            <person name="Niskanen T."/>
            <person name="Noordeloos M.E."/>
            <person name="Ohm R.A."/>
            <person name="Ortiz-Santana B."/>
            <person name="Ovrebo C."/>
            <person name="Racz N."/>
            <person name="Riley R."/>
            <person name="Savchenko A."/>
            <person name="Shiryaev A."/>
            <person name="Soop K."/>
            <person name="Spirin V."/>
            <person name="Szebenyi C."/>
            <person name="Tomsovsky M."/>
            <person name="Tulloss R.E."/>
            <person name="Uehling J."/>
            <person name="Grigoriev I.V."/>
            <person name="Vagvolgyi C."/>
            <person name="Papp T."/>
            <person name="Martin F.M."/>
            <person name="Miettinen O."/>
            <person name="Hibbett D.S."/>
            <person name="Nagy L.G."/>
        </authorList>
    </citation>
    <scope>NUCLEOTIDE SEQUENCE [LARGE SCALE GENOMIC DNA]</scope>
    <source>
        <strain evidence="2 3">CBS 962.96</strain>
    </source>
</reference>
<keyword evidence="3" id="KW-1185">Reference proteome</keyword>
<dbReference type="InterPro" id="IPR009571">
    <property type="entry name" value="SUR7/Rim9-like_fungi"/>
</dbReference>
<protein>
    <submittedName>
        <fullName evidence="2">Pali-domain-containing protein</fullName>
    </submittedName>
</protein>
<keyword evidence="1" id="KW-1133">Transmembrane helix</keyword>
<feature type="transmembrane region" description="Helical" evidence="1">
    <location>
        <begin position="110"/>
        <end position="131"/>
    </location>
</feature>
<organism evidence="2 3">
    <name type="scientific">Dendrothele bispora (strain CBS 962.96)</name>
    <dbReference type="NCBI Taxonomy" id="1314807"/>
    <lineage>
        <taxon>Eukaryota</taxon>
        <taxon>Fungi</taxon>
        <taxon>Dikarya</taxon>
        <taxon>Basidiomycota</taxon>
        <taxon>Agaricomycotina</taxon>
        <taxon>Agaricomycetes</taxon>
        <taxon>Agaricomycetidae</taxon>
        <taxon>Agaricales</taxon>
        <taxon>Agaricales incertae sedis</taxon>
        <taxon>Dendrothele</taxon>
    </lineage>
</organism>
<evidence type="ECO:0000313" key="3">
    <source>
        <dbReference type="Proteomes" id="UP000297245"/>
    </source>
</evidence>
<dbReference type="GO" id="GO:0005886">
    <property type="term" value="C:plasma membrane"/>
    <property type="evidence" value="ECO:0007669"/>
    <property type="project" value="InterPro"/>
</dbReference>
<evidence type="ECO:0000256" key="1">
    <source>
        <dbReference type="SAM" id="Phobius"/>
    </source>
</evidence>
<dbReference type="PANTHER" id="PTHR28013:SF4">
    <property type="entry name" value="MARVEL DOMAIN-CONTAINING PROTEIN"/>
    <property type="match status" value="1"/>
</dbReference>
<dbReference type="PANTHER" id="PTHR28013">
    <property type="entry name" value="PROTEIN DCV1-RELATED"/>
    <property type="match status" value="1"/>
</dbReference>
<accession>A0A4S8LFA4</accession>
<sequence length="225" mass="24914">MSRKFFIPGIVFLFLAFVLSFFTSISAPTIHSLDIVRIDTNNADRVIVAPEDAAKSTHLGIWGFCVYDFNDDAHCENVGHGYQYTLTNFDRSSRTTIGASWTRGLAIHPVAAAVTFVAFCLSFSSHLTVLLAASITSFLAAFLTFLAFIIDIVLYAYVHHKVKDVSDIDVDVNTAPGFWLTFVALLFTLFAGCTVCFGRRKVADPSSSYPMMSNPTGFFSRFRKN</sequence>
<feature type="transmembrane region" description="Helical" evidence="1">
    <location>
        <begin position="138"/>
        <end position="158"/>
    </location>
</feature>
<proteinExistence type="predicted"/>
<dbReference type="GO" id="GO:0035838">
    <property type="term" value="C:growing cell tip"/>
    <property type="evidence" value="ECO:0007669"/>
    <property type="project" value="TreeGrafter"/>
</dbReference>